<dbReference type="Gene3D" id="1.20.1260.10">
    <property type="match status" value="1"/>
</dbReference>
<proteinExistence type="predicted"/>
<evidence type="ECO:0000256" key="1">
    <source>
        <dbReference type="SAM" id="MobiDB-lite"/>
    </source>
</evidence>
<feature type="domain" description="DUF305" evidence="3">
    <location>
        <begin position="46"/>
        <end position="130"/>
    </location>
</feature>
<feature type="chain" id="PRO_5030685976" evidence="2">
    <location>
        <begin position="20"/>
        <end position="135"/>
    </location>
</feature>
<feature type="region of interest" description="Disordered" evidence="1">
    <location>
        <begin position="19"/>
        <end position="54"/>
    </location>
</feature>
<dbReference type="AlphaFoldDB" id="A0A7W6MP86"/>
<evidence type="ECO:0000313" key="4">
    <source>
        <dbReference type="EMBL" id="MBB4002688.1"/>
    </source>
</evidence>
<protein>
    <submittedName>
        <fullName evidence="4">Uncharacterized protein (DUF305 family)</fullName>
    </submittedName>
</protein>
<keyword evidence="2" id="KW-0732">Signal</keyword>
<dbReference type="PANTHER" id="PTHR36933:SF1">
    <property type="entry name" value="SLL0788 PROTEIN"/>
    <property type="match status" value="1"/>
</dbReference>
<name>A0A7W6MP86_9HYPH</name>
<keyword evidence="5" id="KW-1185">Reference proteome</keyword>
<comment type="caution">
    <text evidence="4">The sequence shown here is derived from an EMBL/GenBank/DDBJ whole genome shotgun (WGS) entry which is preliminary data.</text>
</comment>
<sequence>MLKHLVLLAALAFAPAAAAQDHDGHGTATPTEGTAGMDHGAMAHGTMDAADSPSSRAFTEANDRMHAAMGADLSGDADVDFVRSMIPHHQGAIDMARIQLEYGKDPELRALAEAIITAQETEIAEMEAWLAAHDR</sequence>
<accession>A0A7W6MP86</accession>
<feature type="signal peptide" evidence="2">
    <location>
        <begin position="1"/>
        <end position="19"/>
    </location>
</feature>
<dbReference type="Proteomes" id="UP000588647">
    <property type="component" value="Unassembled WGS sequence"/>
</dbReference>
<evidence type="ECO:0000256" key="2">
    <source>
        <dbReference type="SAM" id="SignalP"/>
    </source>
</evidence>
<evidence type="ECO:0000313" key="5">
    <source>
        <dbReference type="Proteomes" id="UP000588647"/>
    </source>
</evidence>
<dbReference type="InterPro" id="IPR005183">
    <property type="entry name" value="DUF305_CopM-like"/>
</dbReference>
<evidence type="ECO:0000259" key="3">
    <source>
        <dbReference type="Pfam" id="PF03713"/>
    </source>
</evidence>
<reference evidence="4 5" key="1">
    <citation type="submission" date="2020-08" db="EMBL/GenBank/DDBJ databases">
        <title>Genomic Encyclopedia of Type Strains, Phase IV (KMG-IV): sequencing the most valuable type-strain genomes for metagenomic binning, comparative biology and taxonomic classification.</title>
        <authorList>
            <person name="Goeker M."/>
        </authorList>
    </citation>
    <scope>NUCLEOTIDE SEQUENCE [LARGE SCALE GENOMIC DNA]</scope>
    <source>
        <strain evidence="4 5">DSM 103570</strain>
    </source>
</reference>
<dbReference type="PANTHER" id="PTHR36933">
    <property type="entry name" value="SLL0788 PROTEIN"/>
    <property type="match status" value="1"/>
</dbReference>
<dbReference type="InterPro" id="IPR012347">
    <property type="entry name" value="Ferritin-like"/>
</dbReference>
<gene>
    <name evidence="4" type="ORF">GGR03_001763</name>
</gene>
<organism evidence="4 5">
    <name type="scientific">Aurantimonas endophytica</name>
    <dbReference type="NCBI Taxonomy" id="1522175"/>
    <lineage>
        <taxon>Bacteria</taxon>
        <taxon>Pseudomonadati</taxon>
        <taxon>Pseudomonadota</taxon>
        <taxon>Alphaproteobacteria</taxon>
        <taxon>Hyphomicrobiales</taxon>
        <taxon>Aurantimonadaceae</taxon>
        <taxon>Aurantimonas</taxon>
    </lineage>
</organism>
<dbReference type="Pfam" id="PF03713">
    <property type="entry name" value="DUF305"/>
    <property type="match status" value="1"/>
</dbReference>
<dbReference type="EMBL" id="JACIEM010000002">
    <property type="protein sequence ID" value="MBB4002688.1"/>
    <property type="molecule type" value="Genomic_DNA"/>
</dbReference>
<dbReference type="RefSeq" id="WP_183207247.1">
    <property type="nucleotide sequence ID" value="NZ_JAAAMM010000002.1"/>
</dbReference>